<evidence type="ECO:0000256" key="2">
    <source>
        <dbReference type="ARBA" id="ARBA00022801"/>
    </source>
</evidence>
<feature type="domain" description="Glycosyl hydrolase family 32 N-terminal" evidence="6">
    <location>
        <begin position="48"/>
        <end position="269"/>
    </location>
</feature>
<dbReference type="PANTHER" id="PTHR42800:SF1">
    <property type="entry name" value="EXOINULINASE INUD (AFU_ORTHOLOGUE AFUA_5G00480)"/>
    <property type="match status" value="1"/>
</dbReference>
<keyword evidence="3 4" id="KW-0326">Glycosidase</keyword>
<feature type="signal peptide" evidence="5">
    <location>
        <begin position="1"/>
        <end position="25"/>
    </location>
</feature>
<dbReference type="InterPro" id="IPR013189">
    <property type="entry name" value="Glyco_hydro_32_C"/>
</dbReference>
<accession>A0A4Q0MB95</accession>
<evidence type="ECO:0000256" key="4">
    <source>
        <dbReference type="RuleBase" id="RU362110"/>
    </source>
</evidence>
<sequence length="666" mass="74263">MKRFNVILAELISAVGLLAATSAYSQQASRRYPPGEVTYQEKYRPQYHLTSPRGPLFDPTALVYVDGRYQVNKGIASSEDLVHWRLGRAQNLSTDSVGEMSGSAVIDSFNTSGFGSNGEPPMVAIYSGLRRKDGRQFQNIAYSRDKGKTWANYQNNPVIDIGSTEFRDPQVFWYAREKKWVMVVALAAERKVRFYSSPNLKEWHFLSDFGPFGAVNGVWECPDFFPLDVTDSPGVYKWVLEVSVQPIGGQYFIGDFDGSVFAPDAEFKKTSGIELPEGELVFDFEKGLTGWKKEGEAFSASPARGSLPRQNAVLGYAGEYLINSFYPGDKGTGKLTSPEFLINRPFLNFMIGGGLHPATACVNLIVDNKVVRTQTGTETEALYWAGWDVSSWKARKAKVEIIDNETGPFGHIMIDHFMLADKLARKSRENAFWLDYGPDFYAVRSWVNGPAQDHRRVSVAWLGSWLYATKVPSAPWKGGHTFPREVELVNTPDGFRIRQNPVREIETLRREAVHLENLQVSNRSTVLDPRVAANVYEMIAEIELPGNGKFELGLCGKKENKTVVSYNAAEGLLSVDRSKSGDVSFSPSFPGIYSAPVKLKSGLLKLHILIDQSSIEVFANNGESNLTCQLFPGPDATEISWKAIAGKVKIKNLTIWPLNGIWRNER</sequence>
<gene>
    <name evidence="8" type="ORF">EKH83_07920</name>
</gene>
<feature type="domain" description="Glycosyl hydrolase family 32 C-terminal" evidence="7">
    <location>
        <begin position="504"/>
        <end position="657"/>
    </location>
</feature>
<dbReference type="InterPro" id="IPR001362">
    <property type="entry name" value="Glyco_hydro_32"/>
</dbReference>
<evidence type="ECO:0000256" key="5">
    <source>
        <dbReference type="SAM" id="SignalP"/>
    </source>
</evidence>
<dbReference type="GO" id="GO:0005737">
    <property type="term" value="C:cytoplasm"/>
    <property type="evidence" value="ECO:0007669"/>
    <property type="project" value="TreeGrafter"/>
</dbReference>
<proteinExistence type="inferred from homology"/>
<dbReference type="Pfam" id="PF00251">
    <property type="entry name" value="Glyco_hydro_32N"/>
    <property type="match status" value="2"/>
</dbReference>
<dbReference type="SUPFAM" id="SSF75005">
    <property type="entry name" value="Arabinanase/levansucrase/invertase"/>
    <property type="match status" value="1"/>
</dbReference>
<evidence type="ECO:0008006" key="10">
    <source>
        <dbReference type="Google" id="ProtNLM"/>
    </source>
</evidence>
<dbReference type="GO" id="GO:0004575">
    <property type="term" value="F:sucrose alpha-glucosidase activity"/>
    <property type="evidence" value="ECO:0007669"/>
    <property type="project" value="TreeGrafter"/>
</dbReference>
<keyword evidence="5" id="KW-0732">Signal</keyword>
<reference evidence="8 9" key="1">
    <citation type="submission" date="2018-12" db="EMBL/GenBank/DDBJ databases">
        <title>The Draft Genome Sequence of the Soil Bacterium Pedobacter tournemirensis R1.</title>
        <authorList>
            <person name="He J."/>
        </authorList>
    </citation>
    <scope>NUCLEOTIDE SEQUENCE [LARGE SCALE GENOMIC DNA]</scope>
    <source>
        <strain evidence="8 9">R1</strain>
    </source>
</reference>
<organism evidence="8 9">
    <name type="scientific">Arcticibacter tournemirensis</name>
    <dbReference type="NCBI Taxonomy" id="699437"/>
    <lineage>
        <taxon>Bacteria</taxon>
        <taxon>Pseudomonadati</taxon>
        <taxon>Bacteroidota</taxon>
        <taxon>Sphingobacteriia</taxon>
        <taxon>Sphingobacteriales</taxon>
        <taxon>Sphingobacteriaceae</taxon>
        <taxon>Arcticibacter</taxon>
    </lineage>
</organism>
<dbReference type="Gene3D" id="2.115.10.20">
    <property type="entry name" value="Glycosyl hydrolase domain, family 43"/>
    <property type="match status" value="2"/>
</dbReference>
<evidence type="ECO:0000313" key="8">
    <source>
        <dbReference type="EMBL" id="RXF70561.1"/>
    </source>
</evidence>
<dbReference type="InterPro" id="IPR013320">
    <property type="entry name" value="ConA-like_dom_sf"/>
</dbReference>
<evidence type="ECO:0000259" key="7">
    <source>
        <dbReference type="Pfam" id="PF08244"/>
    </source>
</evidence>
<dbReference type="GO" id="GO:0005987">
    <property type="term" value="P:sucrose catabolic process"/>
    <property type="evidence" value="ECO:0007669"/>
    <property type="project" value="TreeGrafter"/>
</dbReference>
<dbReference type="InterPro" id="IPR013148">
    <property type="entry name" value="Glyco_hydro_32_N"/>
</dbReference>
<dbReference type="SMART" id="SM00640">
    <property type="entry name" value="Glyco_32"/>
    <property type="match status" value="1"/>
</dbReference>
<dbReference type="RefSeq" id="WP_128768866.1">
    <property type="nucleotide sequence ID" value="NZ_RXOC01000004.1"/>
</dbReference>
<evidence type="ECO:0000256" key="3">
    <source>
        <dbReference type="ARBA" id="ARBA00023295"/>
    </source>
</evidence>
<keyword evidence="2 4" id="KW-0378">Hydrolase</keyword>
<evidence type="ECO:0000259" key="6">
    <source>
        <dbReference type="Pfam" id="PF00251"/>
    </source>
</evidence>
<dbReference type="Proteomes" id="UP000290848">
    <property type="component" value="Unassembled WGS sequence"/>
</dbReference>
<dbReference type="EMBL" id="RXOC01000004">
    <property type="protein sequence ID" value="RXF70561.1"/>
    <property type="molecule type" value="Genomic_DNA"/>
</dbReference>
<dbReference type="InterPro" id="IPR023296">
    <property type="entry name" value="Glyco_hydro_beta-prop_sf"/>
</dbReference>
<comment type="similarity">
    <text evidence="1 4">Belongs to the glycosyl hydrolase 32 family.</text>
</comment>
<dbReference type="PANTHER" id="PTHR42800">
    <property type="entry name" value="EXOINULINASE INUD (AFU_ORTHOLOGUE AFUA_5G00480)"/>
    <property type="match status" value="1"/>
</dbReference>
<evidence type="ECO:0000256" key="1">
    <source>
        <dbReference type="ARBA" id="ARBA00009902"/>
    </source>
</evidence>
<feature type="chain" id="PRO_5020371358" description="Glycoside hydrolase family 32 protein" evidence="5">
    <location>
        <begin position="26"/>
        <end position="666"/>
    </location>
</feature>
<protein>
    <recommendedName>
        <fullName evidence="10">Glycoside hydrolase family 32 protein</fullName>
    </recommendedName>
</protein>
<dbReference type="Gene3D" id="2.60.120.560">
    <property type="entry name" value="Exo-inulinase, domain 1"/>
    <property type="match status" value="1"/>
</dbReference>
<evidence type="ECO:0000313" key="9">
    <source>
        <dbReference type="Proteomes" id="UP000290848"/>
    </source>
</evidence>
<dbReference type="SUPFAM" id="SSF49899">
    <property type="entry name" value="Concanavalin A-like lectins/glucanases"/>
    <property type="match status" value="1"/>
</dbReference>
<name>A0A4Q0MB95_9SPHI</name>
<feature type="domain" description="Glycosyl hydrolase family 32 N-terminal" evidence="6">
    <location>
        <begin position="412"/>
        <end position="500"/>
    </location>
</feature>
<dbReference type="AlphaFoldDB" id="A0A4Q0MB95"/>
<dbReference type="CDD" id="cd18622">
    <property type="entry name" value="GH32_Inu-like"/>
    <property type="match status" value="1"/>
</dbReference>
<comment type="caution">
    <text evidence="8">The sequence shown here is derived from an EMBL/GenBank/DDBJ whole genome shotgun (WGS) entry which is preliminary data.</text>
</comment>
<dbReference type="Pfam" id="PF08244">
    <property type="entry name" value="Glyco_hydro_32C"/>
    <property type="match status" value="1"/>
</dbReference>